<dbReference type="SUPFAM" id="SSF52833">
    <property type="entry name" value="Thioredoxin-like"/>
    <property type="match status" value="1"/>
</dbReference>
<dbReference type="OrthoDB" id="1930760at2759"/>
<reference evidence="2" key="1">
    <citation type="journal article" date="2015" name="PLoS Genet.">
        <title>Genome Sequence and Transcriptome Analyses of Chrysochromulina tobin: Metabolic Tools for Enhanced Algal Fitness in the Prominent Order Prymnesiales (Haptophyceae).</title>
        <authorList>
            <person name="Hovde B.T."/>
            <person name="Deodato C.R."/>
            <person name="Hunsperger H.M."/>
            <person name="Ryken S.A."/>
            <person name="Yost W."/>
            <person name="Jha R.K."/>
            <person name="Patterson J."/>
            <person name="Monnat R.J. Jr."/>
            <person name="Barlow S.B."/>
            <person name="Starkenburg S.R."/>
            <person name="Cattolico R.A."/>
        </authorList>
    </citation>
    <scope>NUCLEOTIDE SEQUENCE</scope>
    <source>
        <strain evidence="2">CCMP291</strain>
    </source>
</reference>
<organism evidence="1 2">
    <name type="scientific">Chrysochromulina tobinii</name>
    <dbReference type="NCBI Taxonomy" id="1460289"/>
    <lineage>
        <taxon>Eukaryota</taxon>
        <taxon>Haptista</taxon>
        <taxon>Haptophyta</taxon>
        <taxon>Prymnesiophyceae</taxon>
        <taxon>Prymnesiales</taxon>
        <taxon>Chrysochromulinaceae</taxon>
        <taxon>Chrysochromulina</taxon>
    </lineage>
</organism>
<comment type="caution">
    <text evidence="1">The sequence shown here is derived from an EMBL/GenBank/DDBJ whole genome shotgun (WGS) entry which is preliminary data.</text>
</comment>
<accession>A0A0M0JYR3</accession>
<evidence type="ECO:0000313" key="2">
    <source>
        <dbReference type="Proteomes" id="UP000037460"/>
    </source>
</evidence>
<dbReference type="InterPro" id="IPR036249">
    <property type="entry name" value="Thioredoxin-like_sf"/>
</dbReference>
<gene>
    <name evidence="1" type="ORF">Ctob_008192</name>
</gene>
<dbReference type="AlphaFoldDB" id="A0A0M0JYR3"/>
<sequence>MSALNKRHFEQRQSASARSTLLDAAREVGLDVAAAVAFLDSRELEDVVWKSYGQTIYEKKIHSIPLFALSVPSIGAVGGPFRPPGKHEAYVVRGSMDEEYFFKLFQVILRDHQAGERIYDERSQPYRLDEWRSSAPGRGTCST</sequence>
<dbReference type="EMBL" id="JWZX01002051">
    <property type="protein sequence ID" value="KOO31273.1"/>
    <property type="molecule type" value="Genomic_DNA"/>
</dbReference>
<name>A0A0M0JYR3_9EUKA</name>
<protein>
    <recommendedName>
        <fullName evidence="3">DSBA-like thioredoxin domain-containing protein</fullName>
    </recommendedName>
</protein>
<evidence type="ECO:0000313" key="1">
    <source>
        <dbReference type="EMBL" id="KOO31273.1"/>
    </source>
</evidence>
<keyword evidence="2" id="KW-1185">Reference proteome</keyword>
<dbReference type="Proteomes" id="UP000037460">
    <property type="component" value="Unassembled WGS sequence"/>
</dbReference>
<proteinExistence type="predicted"/>
<dbReference type="Gene3D" id="3.40.30.10">
    <property type="entry name" value="Glutaredoxin"/>
    <property type="match status" value="1"/>
</dbReference>
<evidence type="ECO:0008006" key="3">
    <source>
        <dbReference type="Google" id="ProtNLM"/>
    </source>
</evidence>